<sequence length="1355" mass="144985">MTPFNYLCYQREKSKKNRDLTVVVKTSVFKEGSQKDYAMFSKENLFITFILVLLLSVLNGAPVTWDTNSHVYTVVQLTTPGSAYADAVTQCASPAYVATVSNVDEWKFIVEHVLAVEDPAITTQVFIAGSMNITSGILSYDQGPESKLDNPTIFTHVNGQCFGFCNFDPITAQPQLTAENVVIDSTSSNTWKMQSTADYVLCESGGYDGTTVTAPVTESYIAEGGQTLTLVTPDGQEPVVSTTITFTNIQNPTDTFQIVYPTPIPAGSGSYIGSYDIPGPPIITVNFMFTYQQPYVSSYYPISSTNTLFTIVGQNFGEDNSAIAVTVGGQACATIEFLVSQQAISCSLATLPTSYSPIQVTVNGIPSTTSRLSVYYVNQNQFLLNSYQAELSTNYSTQKLGLQTAYPVPCITSTEQAALLKSNNINTQPNELLISLGVAWDPEKSAFVVDDVTYECIGYDMENPDPTWTSTTEFYYDVNANKTLAITDPLAIYSTLLLFGGVPTLDPSQWPSASTAGGDNVPITVSNTGFLLSTVTIGDQGPFPRNDNQSYTYTTKAGYLPYTAPVSINGQATNKNFIVSYAAPTMTSVSNPPTDGSEAVIITGTNFFTDASLITVTIGGIPCTSPVMVASNTQVSCTYIAGSGTVTPVVLKLGQVLSNELPMEYASPVISDIKSACTSDFDNVEITGSNFGTVTADVTVTIDTAPCTINSVTQTTITCSVPAGNKGDITNKVVTVTVKGLVSETFTIYCLDFAPMSFGNTNTPLEIIGSGFEAAGLTVTIGTADCVIIDASVTANGFKCTPDTWPQTLTSAVTITWTDLANPITKTFTYTQLDSISFDQNDDGTQVTIDGNGLGDFATTPVQIKAGSVSITACTQASIDGPLVCTIPASVVSATYTVENVISSTTFDWYLSPVLTALTFNGNALTTLPTDGGNVEFSGKFFETTSIGIANNITITIGTYTIDISESNVTSSELIEVHVPSGVGKNLAVNINLLQTAHDRSSPQTVTLSYTAPKITDVSNSNNVLTVFGTNFGDFEDQVTVTGYTTSKITIDHYSDAAEYHLYVTIPNDSTLDPVDFSITVAGQASDDVLDFVLTPQLVSITPLPTTSGATVKVNGYFMKDSYAVTMKLSNGTSTTLTCTNGNTDNTAMDCKIPSGQGKFTLTITNEHTKTFEYETQYQSPTLTGATITYNQQTKKILVTITGQNFGITPPVVKLNETTCQEVQLIEGSTLTCNIPDITFPPSGNTVVFVQSAELQSSNQYDLQYPTSCGSCSGQGVCSTDGSCACNLGFYGEQCDNTGEKKKESNGWKIALGILLPLFVIAALVALVAYLRHRRRASYNRYSKKYFMEFGNENH</sequence>
<dbReference type="Proteomes" id="UP000076078">
    <property type="component" value="Unassembled WGS sequence"/>
</dbReference>
<dbReference type="InterPro" id="IPR052014">
    <property type="entry name" value="Dictyostelium_Tiger"/>
</dbReference>
<dbReference type="InterPro" id="IPR013783">
    <property type="entry name" value="Ig-like_fold"/>
</dbReference>
<dbReference type="PROSITE" id="PS01186">
    <property type="entry name" value="EGF_2"/>
    <property type="match status" value="1"/>
</dbReference>
<evidence type="ECO:0000259" key="4">
    <source>
        <dbReference type="PROSITE" id="PS00022"/>
    </source>
</evidence>
<keyword evidence="3" id="KW-0812">Transmembrane</keyword>
<dbReference type="InterPro" id="IPR002909">
    <property type="entry name" value="IPT_dom"/>
</dbReference>
<dbReference type="InParanoid" id="A0A152A5M2"/>
<dbReference type="InterPro" id="IPR000742">
    <property type="entry name" value="EGF"/>
</dbReference>
<dbReference type="PROSITE" id="PS00022">
    <property type="entry name" value="EGF_1"/>
    <property type="match status" value="1"/>
</dbReference>
<accession>A0A152A5M2</accession>
<dbReference type="InterPro" id="IPR014756">
    <property type="entry name" value="Ig_E-set"/>
</dbReference>
<feature type="transmembrane region" description="Helical" evidence="3">
    <location>
        <begin position="45"/>
        <end position="65"/>
    </location>
</feature>
<reference evidence="6 7" key="1">
    <citation type="submission" date="2015-12" db="EMBL/GenBank/DDBJ databases">
        <title>Dictyostelia acquired genes for synthesis and detection of signals that induce cell-type specialization by lateral gene transfer from prokaryotes.</title>
        <authorList>
            <person name="Gloeckner G."/>
            <person name="Schaap P."/>
        </authorList>
    </citation>
    <scope>NUCLEOTIDE SEQUENCE [LARGE SCALE GENOMIC DNA]</scope>
    <source>
        <strain evidence="6 7">TK</strain>
    </source>
</reference>
<dbReference type="PANTHER" id="PTHR31341:SF15">
    <property type="entry name" value="EGF-LIKE DOMAIN-CONTAINING PROTEIN"/>
    <property type="match status" value="1"/>
</dbReference>
<keyword evidence="2" id="KW-0325">Glycoprotein</keyword>
<keyword evidence="3" id="KW-1133">Transmembrane helix</keyword>
<feature type="transmembrane region" description="Helical" evidence="3">
    <location>
        <begin position="1310"/>
        <end position="1331"/>
    </location>
</feature>
<feature type="domain" description="EGF-like" evidence="4 5">
    <location>
        <begin position="1284"/>
        <end position="1295"/>
    </location>
</feature>
<gene>
    <name evidence="6" type="ORF">DLAC_01965</name>
</gene>
<evidence type="ECO:0000256" key="1">
    <source>
        <dbReference type="ARBA" id="ARBA00022729"/>
    </source>
</evidence>
<dbReference type="SMART" id="SM00429">
    <property type="entry name" value="IPT"/>
    <property type="match status" value="3"/>
</dbReference>
<dbReference type="Pfam" id="PF01833">
    <property type="entry name" value="TIG"/>
    <property type="match status" value="5"/>
</dbReference>
<evidence type="ECO:0000313" key="6">
    <source>
        <dbReference type="EMBL" id="KYR01377.1"/>
    </source>
</evidence>
<evidence type="ECO:0000313" key="7">
    <source>
        <dbReference type="Proteomes" id="UP000076078"/>
    </source>
</evidence>
<comment type="caution">
    <text evidence="6">The sequence shown here is derived from an EMBL/GenBank/DDBJ whole genome shotgun (WGS) entry which is preliminary data.</text>
</comment>
<keyword evidence="7" id="KW-1185">Reference proteome</keyword>
<dbReference type="PANTHER" id="PTHR31341">
    <property type="entry name" value="IPT/TIG DOMAIN-CONTAINING PROTEIN-RELATED-RELATED"/>
    <property type="match status" value="1"/>
</dbReference>
<evidence type="ECO:0000256" key="3">
    <source>
        <dbReference type="SAM" id="Phobius"/>
    </source>
</evidence>
<protein>
    <recommendedName>
        <fullName evidence="4 5">EGF-like domain-containing protein</fullName>
    </recommendedName>
</protein>
<evidence type="ECO:0000256" key="2">
    <source>
        <dbReference type="ARBA" id="ARBA00023180"/>
    </source>
</evidence>
<organism evidence="6 7">
    <name type="scientific">Tieghemostelium lacteum</name>
    <name type="common">Slime mold</name>
    <name type="synonym">Dictyostelium lacteum</name>
    <dbReference type="NCBI Taxonomy" id="361077"/>
    <lineage>
        <taxon>Eukaryota</taxon>
        <taxon>Amoebozoa</taxon>
        <taxon>Evosea</taxon>
        <taxon>Eumycetozoa</taxon>
        <taxon>Dictyostelia</taxon>
        <taxon>Dictyosteliales</taxon>
        <taxon>Raperosteliaceae</taxon>
        <taxon>Tieghemostelium</taxon>
    </lineage>
</organism>
<keyword evidence="3" id="KW-0472">Membrane</keyword>
<dbReference type="SUPFAM" id="SSF81296">
    <property type="entry name" value="E set domains"/>
    <property type="match status" value="4"/>
</dbReference>
<evidence type="ECO:0000259" key="5">
    <source>
        <dbReference type="PROSITE" id="PS01186"/>
    </source>
</evidence>
<name>A0A152A5M2_TIELA</name>
<proteinExistence type="predicted"/>
<dbReference type="Gene3D" id="2.60.40.10">
    <property type="entry name" value="Immunoglobulins"/>
    <property type="match status" value="5"/>
</dbReference>
<dbReference type="CDD" id="cd00603">
    <property type="entry name" value="IPT_PCSR"/>
    <property type="match status" value="2"/>
</dbReference>
<keyword evidence="1" id="KW-0732">Signal</keyword>
<dbReference type="EMBL" id="LODT01000009">
    <property type="protein sequence ID" value="KYR01377.1"/>
    <property type="molecule type" value="Genomic_DNA"/>
</dbReference>